<dbReference type="GO" id="GO:0009401">
    <property type="term" value="P:phosphoenolpyruvate-dependent sugar phosphotransferase system"/>
    <property type="evidence" value="ECO:0007669"/>
    <property type="project" value="InterPro"/>
</dbReference>
<keyword evidence="5 8" id="KW-0812">Transmembrane</keyword>
<accession>A0AAJ1RE82</accession>
<evidence type="ECO:0000256" key="3">
    <source>
        <dbReference type="ARBA" id="ARBA00022475"/>
    </source>
</evidence>
<reference evidence="11" key="3">
    <citation type="submission" date="2020-01" db="EMBL/GenBank/DDBJ databases">
        <authorList>
            <person name="Cousin F.J."/>
            <person name="Le Guellec R."/>
            <person name="Cretenet M."/>
        </authorList>
    </citation>
    <scope>NUCLEOTIDE SEQUENCE</scope>
    <source>
        <strain evidence="11">UCMA 15228</strain>
    </source>
</reference>
<proteinExistence type="predicted"/>
<gene>
    <name evidence="11" type="ORF">DLJ48_04710</name>
    <name evidence="10" type="ORF">EVC35_04645</name>
</gene>
<feature type="transmembrane region" description="Helical" evidence="8">
    <location>
        <begin position="213"/>
        <end position="236"/>
    </location>
</feature>
<dbReference type="Pfam" id="PF13303">
    <property type="entry name" value="PTS_EIIC_2"/>
    <property type="match status" value="1"/>
</dbReference>
<evidence type="ECO:0000313" key="11">
    <source>
        <dbReference type="EMBL" id="QAS69872.1"/>
    </source>
</evidence>
<evidence type="ECO:0000259" key="9">
    <source>
        <dbReference type="Pfam" id="PF13303"/>
    </source>
</evidence>
<dbReference type="RefSeq" id="WP_128686346.1">
    <property type="nucleotide sequence ID" value="NZ_CP029684.2"/>
</dbReference>
<feature type="transmembrane region" description="Helical" evidence="8">
    <location>
        <begin position="132"/>
        <end position="154"/>
    </location>
</feature>
<evidence type="ECO:0000256" key="1">
    <source>
        <dbReference type="ARBA" id="ARBA00004651"/>
    </source>
</evidence>
<evidence type="ECO:0000256" key="4">
    <source>
        <dbReference type="ARBA" id="ARBA00022597"/>
    </source>
</evidence>
<feature type="transmembrane region" description="Helical" evidence="8">
    <location>
        <begin position="78"/>
        <end position="100"/>
    </location>
</feature>
<evidence type="ECO:0000256" key="2">
    <source>
        <dbReference type="ARBA" id="ARBA00022448"/>
    </source>
</evidence>
<dbReference type="Proteomes" id="UP001167919">
    <property type="component" value="Unassembled WGS sequence"/>
</dbReference>
<reference evidence="10" key="2">
    <citation type="submission" date="2019-01" db="EMBL/GenBank/DDBJ databases">
        <title>Oenococcus sicerae UCMA17102.</title>
        <authorList>
            <person name="Cousin F.J."/>
            <person name="Le Guellec R."/>
            <person name="Cretenet M."/>
        </authorList>
    </citation>
    <scope>NUCLEOTIDE SEQUENCE</scope>
    <source>
        <strain evidence="10">UCMA17102</strain>
    </source>
</reference>
<comment type="subcellular location">
    <subcellularLocation>
        <location evidence="1">Cell membrane</location>
        <topology evidence="1">Multi-pass membrane protein</topology>
    </subcellularLocation>
</comment>
<sequence length="344" mass="35067">MKKEKTNFILKILNGLSIGVIIALVPGAILGSLMKIFANDPTALAIGQMTTLAQSLLAVIAAMAVGQAFKFSMIDTGSMALAAFMGSGAATVSPKGVFVLNGPGDIINIGVTLVIAVLLIQLLAGRLGQLKVILSPILLLAIAGGLGKLLLPYVHSITTSLGSAINDLTGLRPLIMGPLMGIVFAVLILSPISSVAIAMAIGLTGIGSGAANLGITTASFALAIMGSSVNSLGGTLSHFIGTPKVQMANMLSKPKLFIPIVIVSALAGLEGALLKVGGTAMSAGFGFSGLIGPLGAFATGTTNLFLLLLEFVMIPLVLAYSVHLLFVKKLHFIEPMDLKLPEAD</sequence>
<feature type="transmembrane region" description="Helical" evidence="8">
    <location>
        <begin position="12"/>
        <end position="37"/>
    </location>
</feature>
<organism evidence="10 13">
    <name type="scientific">Oenococcus sicerae</name>
    <dbReference type="NCBI Taxonomy" id="2203724"/>
    <lineage>
        <taxon>Bacteria</taxon>
        <taxon>Bacillati</taxon>
        <taxon>Bacillota</taxon>
        <taxon>Bacilli</taxon>
        <taxon>Lactobacillales</taxon>
        <taxon>Lactobacillaceae</taxon>
        <taxon>Oenococcus</taxon>
    </lineage>
</organism>
<dbReference type="AlphaFoldDB" id="A0AAJ1RE82"/>
<evidence type="ECO:0000256" key="8">
    <source>
        <dbReference type="SAM" id="Phobius"/>
    </source>
</evidence>
<dbReference type="EMBL" id="SDWY01000002">
    <property type="protein sequence ID" value="MDN6900296.1"/>
    <property type="molecule type" value="Genomic_DNA"/>
</dbReference>
<evidence type="ECO:0000313" key="13">
    <source>
        <dbReference type="Proteomes" id="UP001167919"/>
    </source>
</evidence>
<feature type="transmembrane region" description="Helical" evidence="8">
    <location>
        <begin position="174"/>
        <end position="201"/>
    </location>
</feature>
<protein>
    <submittedName>
        <fullName evidence="10">PTS sugar transporter subunit IIC</fullName>
    </submittedName>
</protein>
<feature type="transmembrane region" description="Helical" evidence="8">
    <location>
        <begin position="43"/>
        <end position="66"/>
    </location>
</feature>
<evidence type="ECO:0000256" key="7">
    <source>
        <dbReference type="ARBA" id="ARBA00023136"/>
    </source>
</evidence>
<dbReference type="EMBL" id="CP029684">
    <property type="protein sequence ID" value="QAS69872.1"/>
    <property type="molecule type" value="Genomic_DNA"/>
</dbReference>
<dbReference type="Proteomes" id="UP000286907">
    <property type="component" value="Chromosome"/>
</dbReference>
<feature type="transmembrane region" description="Helical" evidence="8">
    <location>
        <begin position="280"/>
        <end position="298"/>
    </location>
</feature>
<feature type="transmembrane region" description="Helical" evidence="8">
    <location>
        <begin position="106"/>
        <end position="125"/>
    </location>
</feature>
<evidence type="ECO:0000256" key="5">
    <source>
        <dbReference type="ARBA" id="ARBA00022692"/>
    </source>
</evidence>
<dbReference type="InterPro" id="IPR003352">
    <property type="entry name" value="PTS_EIIC"/>
</dbReference>
<dbReference type="GO" id="GO:0008982">
    <property type="term" value="F:protein-N(PI)-phosphohistidine-sugar phosphotransferase activity"/>
    <property type="evidence" value="ECO:0007669"/>
    <property type="project" value="InterPro"/>
</dbReference>
<reference evidence="11 12" key="1">
    <citation type="journal article" date="2019" name="Syst. Appl. Microbiol.">
        <title>Oenococcus sicerae sp. nov., isolated from French cider.</title>
        <authorList>
            <person name="Cousin F.J."/>
            <person name="Le Guellec R."/>
            <person name="Chagnot C."/>
            <person name="Goux D."/>
            <person name="Dalmasso M."/>
            <person name="Laplace J.M."/>
            <person name="Cretenet M."/>
        </authorList>
    </citation>
    <scope>NUCLEOTIDE SEQUENCE [LARGE SCALE GENOMIC DNA]</scope>
    <source>
        <strain evidence="11 12">UCMA 15228</strain>
    </source>
</reference>
<evidence type="ECO:0000313" key="12">
    <source>
        <dbReference type="Proteomes" id="UP000286907"/>
    </source>
</evidence>
<evidence type="ECO:0000313" key="10">
    <source>
        <dbReference type="EMBL" id="MDN6900296.1"/>
    </source>
</evidence>
<keyword evidence="7 8" id="KW-0472">Membrane</keyword>
<dbReference type="GO" id="GO:0005886">
    <property type="term" value="C:plasma membrane"/>
    <property type="evidence" value="ECO:0007669"/>
    <property type="project" value="UniProtKB-SubCell"/>
</dbReference>
<keyword evidence="2" id="KW-0813">Transport</keyword>
<name>A0AAJ1RE82_9LACO</name>
<evidence type="ECO:0000256" key="6">
    <source>
        <dbReference type="ARBA" id="ARBA00022989"/>
    </source>
</evidence>
<feature type="domain" description="Phosphotransferase system EIIC" evidence="9">
    <location>
        <begin position="11"/>
        <end position="339"/>
    </location>
</feature>
<keyword evidence="12" id="KW-1185">Reference proteome</keyword>
<keyword evidence="6 8" id="KW-1133">Transmembrane helix</keyword>
<keyword evidence="4 10" id="KW-0762">Sugar transport</keyword>
<feature type="transmembrane region" description="Helical" evidence="8">
    <location>
        <begin position="304"/>
        <end position="326"/>
    </location>
</feature>
<keyword evidence="3" id="KW-1003">Cell membrane</keyword>